<feature type="compositionally biased region" description="Basic residues" evidence="10">
    <location>
        <begin position="605"/>
        <end position="617"/>
    </location>
</feature>
<keyword evidence="3" id="KW-0589">Pheromone response</keyword>
<feature type="compositionally biased region" description="Polar residues" evidence="10">
    <location>
        <begin position="445"/>
        <end position="463"/>
    </location>
</feature>
<comment type="similarity">
    <text evidence="2">Belongs to the G-protein coupled receptor 4 family.</text>
</comment>
<dbReference type="GO" id="GO:0000750">
    <property type="term" value="P:pheromone-dependent signal transduction involved in conjugation with cellular fusion"/>
    <property type="evidence" value="ECO:0007669"/>
    <property type="project" value="TreeGrafter"/>
</dbReference>
<dbReference type="PANTHER" id="PTHR28097">
    <property type="entry name" value="PHEROMONE A FACTOR RECEPTOR"/>
    <property type="match status" value="1"/>
</dbReference>
<sequence>MASPNGTMSPNRWAQYGFTTSADERIGTGGSYTSLALHVNLFFRVFLGLVSIFITWVPARLLWRSGEFGGTTICVMLLILNLITVINALIWRDDNVERWWAGQGWCDFLTYTFFAMHTAFNICMFEIMRGLASKVALNRAVKPTRSERRRQRVVSAMVIFTIPAIQVMLTYFATFGRYNVSTLVGCSAVYYPNWVYLVFYVLPTPVFAVAAAYMAALAFYRYRKIERSTRDISNSQGDIAAARQDRVRKKLYFMTLFCIIMVLPLTMVLLLVNIVDGAPWDLPYDFDALHFGPDPFNIYFISFTTSDRMSFPALNIAFIGEVSGIAVFIPFGTTPEALNMYREMLLALGLDYVFPKLKNEYVPCFRRISGFRYSWCSIARSLRGKSLLGTKSSTSTRKDSLLPITEEVVLASRDGRGDSSSMTQQHHPRDITMSNIDNSFPYPQKTVTTASSNHHNPWPNQSTTELNAIRGQVETGPSALTIQQTNSTFSTPYARSALKFHIPHQSQQDCLAAATESSSPSSSSHSRLQDEGVQNSSASIPQTISQAAMTTNTTTITAMPVAKVDTRVWADNGGGDDTIDSDDHDYRYSHHNLESSLGDNNRGMRPGKKRKRTKREGKRADLGEGVVLIETSITRRSAELANGRRRKEEKVIIKDKVWHGPQML</sequence>
<dbReference type="GO" id="GO:0005886">
    <property type="term" value="C:plasma membrane"/>
    <property type="evidence" value="ECO:0007669"/>
    <property type="project" value="TreeGrafter"/>
</dbReference>
<keyword evidence="4 11" id="KW-0812">Transmembrane</keyword>
<evidence type="ECO:0000313" key="13">
    <source>
        <dbReference type="Proteomes" id="UP001303647"/>
    </source>
</evidence>
<keyword evidence="6" id="KW-0297">G-protein coupled receptor</keyword>
<dbReference type="InterPro" id="IPR001499">
    <property type="entry name" value="GPCR_STE3"/>
</dbReference>
<reference evidence="12" key="1">
    <citation type="journal article" date="2023" name="Mol. Phylogenet. Evol.">
        <title>Genome-scale phylogeny and comparative genomics of the fungal order Sordariales.</title>
        <authorList>
            <person name="Hensen N."/>
            <person name="Bonometti L."/>
            <person name="Westerberg I."/>
            <person name="Brannstrom I.O."/>
            <person name="Guillou S."/>
            <person name="Cros-Aarteil S."/>
            <person name="Calhoun S."/>
            <person name="Haridas S."/>
            <person name="Kuo A."/>
            <person name="Mondo S."/>
            <person name="Pangilinan J."/>
            <person name="Riley R."/>
            <person name="LaButti K."/>
            <person name="Andreopoulos B."/>
            <person name="Lipzen A."/>
            <person name="Chen C."/>
            <person name="Yan M."/>
            <person name="Daum C."/>
            <person name="Ng V."/>
            <person name="Clum A."/>
            <person name="Steindorff A."/>
            <person name="Ohm R.A."/>
            <person name="Martin F."/>
            <person name="Silar P."/>
            <person name="Natvig D.O."/>
            <person name="Lalanne C."/>
            <person name="Gautier V."/>
            <person name="Ament-Velasquez S.L."/>
            <person name="Kruys A."/>
            <person name="Hutchinson M.I."/>
            <person name="Powell A.J."/>
            <person name="Barry K."/>
            <person name="Miller A.N."/>
            <person name="Grigoriev I.V."/>
            <person name="Debuchy R."/>
            <person name="Gladieux P."/>
            <person name="Hiltunen Thoren M."/>
            <person name="Johannesson H."/>
        </authorList>
    </citation>
    <scope>NUCLEOTIDE SEQUENCE</scope>
    <source>
        <strain evidence="12">CBS 359.72</strain>
    </source>
</reference>
<comment type="caution">
    <text evidence="12">The sequence shown here is derived from an EMBL/GenBank/DDBJ whole genome shotgun (WGS) entry which is preliminary data.</text>
</comment>
<feature type="transmembrane region" description="Helical" evidence="11">
    <location>
        <begin position="111"/>
        <end position="132"/>
    </location>
</feature>
<evidence type="ECO:0000256" key="9">
    <source>
        <dbReference type="ARBA" id="ARBA00023224"/>
    </source>
</evidence>
<evidence type="ECO:0000256" key="5">
    <source>
        <dbReference type="ARBA" id="ARBA00022989"/>
    </source>
</evidence>
<keyword evidence="5 11" id="KW-1133">Transmembrane helix</keyword>
<accession>A0AAN7HGD3</accession>
<feature type="transmembrane region" description="Helical" evidence="11">
    <location>
        <begin position="194"/>
        <end position="220"/>
    </location>
</feature>
<feature type="compositionally biased region" description="Low complexity" evidence="10">
    <location>
        <begin position="517"/>
        <end position="526"/>
    </location>
</feature>
<proteinExistence type="inferred from homology"/>
<evidence type="ECO:0000256" key="8">
    <source>
        <dbReference type="ARBA" id="ARBA00023170"/>
    </source>
</evidence>
<dbReference type="AlphaFoldDB" id="A0AAN7HGD3"/>
<dbReference type="Pfam" id="PF02076">
    <property type="entry name" value="STE3"/>
    <property type="match status" value="1"/>
</dbReference>
<dbReference type="EMBL" id="MU857741">
    <property type="protein sequence ID" value="KAK4244397.1"/>
    <property type="molecule type" value="Genomic_DNA"/>
</dbReference>
<feature type="transmembrane region" description="Helical" evidence="11">
    <location>
        <begin position="251"/>
        <end position="275"/>
    </location>
</feature>
<evidence type="ECO:0000256" key="7">
    <source>
        <dbReference type="ARBA" id="ARBA00023136"/>
    </source>
</evidence>
<evidence type="ECO:0000256" key="6">
    <source>
        <dbReference type="ARBA" id="ARBA00023040"/>
    </source>
</evidence>
<feature type="transmembrane region" description="Helical" evidence="11">
    <location>
        <begin position="313"/>
        <end position="332"/>
    </location>
</feature>
<dbReference type="PANTHER" id="PTHR28097:SF1">
    <property type="entry name" value="PHEROMONE A FACTOR RECEPTOR"/>
    <property type="match status" value="1"/>
</dbReference>
<feature type="region of interest" description="Disordered" evidence="10">
    <location>
        <begin position="509"/>
        <end position="538"/>
    </location>
</feature>
<feature type="region of interest" description="Disordered" evidence="10">
    <location>
        <begin position="592"/>
        <end position="619"/>
    </location>
</feature>
<feature type="region of interest" description="Disordered" evidence="10">
    <location>
        <begin position="413"/>
        <end position="463"/>
    </location>
</feature>
<dbReference type="PRINTS" id="PR00899">
    <property type="entry name" value="GPCRSTE3"/>
</dbReference>
<keyword evidence="7 11" id="KW-0472">Membrane</keyword>
<feature type="transmembrane region" description="Helical" evidence="11">
    <location>
        <begin position="41"/>
        <end position="63"/>
    </location>
</feature>
<organism evidence="12 13">
    <name type="scientific">Corynascus novoguineensis</name>
    <dbReference type="NCBI Taxonomy" id="1126955"/>
    <lineage>
        <taxon>Eukaryota</taxon>
        <taxon>Fungi</taxon>
        <taxon>Dikarya</taxon>
        <taxon>Ascomycota</taxon>
        <taxon>Pezizomycotina</taxon>
        <taxon>Sordariomycetes</taxon>
        <taxon>Sordariomycetidae</taxon>
        <taxon>Sordariales</taxon>
        <taxon>Chaetomiaceae</taxon>
        <taxon>Corynascus</taxon>
    </lineage>
</organism>
<feature type="transmembrane region" description="Helical" evidence="11">
    <location>
        <begin position="70"/>
        <end position="91"/>
    </location>
</feature>
<dbReference type="Proteomes" id="UP001303647">
    <property type="component" value="Unassembled WGS sequence"/>
</dbReference>
<evidence type="ECO:0000256" key="10">
    <source>
        <dbReference type="SAM" id="MobiDB-lite"/>
    </source>
</evidence>
<keyword evidence="8 12" id="KW-0675">Receptor</keyword>
<dbReference type="GO" id="GO:0004932">
    <property type="term" value="F:mating-type factor pheromone receptor activity"/>
    <property type="evidence" value="ECO:0007669"/>
    <property type="project" value="InterPro"/>
</dbReference>
<evidence type="ECO:0000256" key="3">
    <source>
        <dbReference type="ARBA" id="ARBA00022507"/>
    </source>
</evidence>
<evidence type="ECO:0000256" key="2">
    <source>
        <dbReference type="ARBA" id="ARBA00011085"/>
    </source>
</evidence>
<comment type="subcellular location">
    <subcellularLocation>
        <location evidence="1">Membrane</location>
        <topology evidence="1">Multi-pass membrane protein</topology>
    </subcellularLocation>
</comment>
<evidence type="ECO:0000256" key="1">
    <source>
        <dbReference type="ARBA" id="ARBA00004141"/>
    </source>
</evidence>
<dbReference type="Gene3D" id="1.20.1070.10">
    <property type="entry name" value="Rhodopsin 7-helix transmembrane proteins"/>
    <property type="match status" value="1"/>
</dbReference>
<reference evidence="12" key="2">
    <citation type="submission" date="2023-05" db="EMBL/GenBank/DDBJ databases">
        <authorList>
            <consortium name="Lawrence Berkeley National Laboratory"/>
            <person name="Steindorff A."/>
            <person name="Hensen N."/>
            <person name="Bonometti L."/>
            <person name="Westerberg I."/>
            <person name="Brannstrom I.O."/>
            <person name="Guillou S."/>
            <person name="Cros-Aarteil S."/>
            <person name="Calhoun S."/>
            <person name="Haridas S."/>
            <person name="Kuo A."/>
            <person name="Mondo S."/>
            <person name="Pangilinan J."/>
            <person name="Riley R."/>
            <person name="Labutti K."/>
            <person name="Andreopoulos B."/>
            <person name="Lipzen A."/>
            <person name="Chen C."/>
            <person name="Yanf M."/>
            <person name="Daum C."/>
            <person name="Ng V."/>
            <person name="Clum A."/>
            <person name="Ohm R."/>
            <person name="Martin F."/>
            <person name="Silar P."/>
            <person name="Natvig D."/>
            <person name="Lalanne C."/>
            <person name="Gautier V."/>
            <person name="Ament-Velasquez S.L."/>
            <person name="Kruys A."/>
            <person name="Hutchinson M.I."/>
            <person name="Powell A.J."/>
            <person name="Barry K."/>
            <person name="Miller A.N."/>
            <person name="Grigoriev I.V."/>
            <person name="Debuchy R."/>
            <person name="Gladieux P."/>
            <person name="Thoren M.H."/>
            <person name="Johannesson H."/>
        </authorList>
    </citation>
    <scope>NUCLEOTIDE SEQUENCE</scope>
    <source>
        <strain evidence="12">CBS 359.72</strain>
    </source>
</reference>
<feature type="transmembrane region" description="Helical" evidence="11">
    <location>
        <begin position="153"/>
        <end position="174"/>
    </location>
</feature>
<protein>
    <submittedName>
        <fullName evidence="12">Pheromone A receptor-domain-containing protein</fullName>
    </submittedName>
</protein>
<evidence type="ECO:0000313" key="12">
    <source>
        <dbReference type="EMBL" id="KAK4244397.1"/>
    </source>
</evidence>
<gene>
    <name evidence="12" type="ORF">C7999DRAFT_43939</name>
</gene>
<keyword evidence="13" id="KW-1185">Reference proteome</keyword>
<keyword evidence="9" id="KW-0807">Transducer</keyword>
<evidence type="ECO:0000256" key="4">
    <source>
        <dbReference type="ARBA" id="ARBA00022692"/>
    </source>
</evidence>
<evidence type="ECO:0000256" key="11">
    <source>
        <dbReference type="SAM" id="Phobius"/>
    </source>
</evidence>
<name>A0AAN7HGD3_9PEZI</name>